<dbReference type="PIRSF" id="PIRSF010386">
    <property type="entry name" value="RocB"/>
    <property type="match status" value="1"/>
</dbReference>
<dbReference type="GO" id="GO:0016787">
    <property type="term" value="F:hydrolase activity"/>
    <property type="evidence" value="ECO:0007669"/>
    <property type="project" value="InterPro"/>
</dbReference>
<dbReference type="AlphaFoldDB" id="A0A2I0QX45"/>
<dbReference type="Proteomes" id="UP000243524">
    <property type="component" value="Unassembled WGS sequence"/>
</dbReference>
<dbReference type="RefSeq" id="WP_101330661.1">
    <property type="nucleotide sequence ID" value="NZ_PJNH01000001.1"/>
</dbReference>
<name>A0A2I0QX45_9BACI</name>
<sequence length="539" mass="62350">MKWQTKAELVRLLDQLVSFKSVTGSEDEIAIVDYIYQLLQERDYFNEHPDHLRRRPIEDGRQFLTALVKKPEVKQTIILVSHIDVVDVDDYGSLKPSAFRVKELTEEFVKDFSNLPEEIKRDLKTGEWLFGRGTMDMKAGTALQLSMLEKAMNGEWDGNILQLVVPDEEANSIGMIEAVEELKKIQAEYDLDYKLCLNCEPMFRQYPGDEQTYFYTGSLGKLLPGFFCYGKETHVGEPFHGLNANLITSYLNEHLELNELFIEEVENQITPPPVSLMNRDLKDQYSVQTPLTAVSMYNVFYMEQTIDDIRKKLFDVMNKTKSHVEQHMREKASIFYKDEYQLDESTYTISVMDYDMLYEAAVERHGAEEVQRRQRLLIHDRSGGDRDFSTVLTQDLAYLCKDLAPMIVLFFSPPFYPAVTSQHHSMIKNILNDVSDYTEKEHERSPEVLSYFSGLSDLSFVGESNQTSDQIQSLTENMPLEKAGLANMVIKGDRLIVPTLNIGPYGKDAHQWTERLEINYSFEQLPKILERTIKTTFKE</sequence>
<proteinExistence type="predicted"/>
<accession>A0A2I0QX45</accession>
<evidence type="ECO:0008006" key="3">
    <source>
        <dbReference type="Google" id="ProtNLM"/>
    </source>
</evidence>
<dbReference type="SUPFAM" id="SSF53187">
    <property type="entry name" value="Zn-dependent exopeptidases"/>
    <property type="match status" value="1"/>
</dbReference>
<reference evidence="1 2" key="1">
    <citation type="submission" date="2017-06" db="EMBL/GenBank/DDBJ databases">
        <title>the draft geome sequence of Illustriluteabacillus marina B3227.</title>
        <authorList>
            <person name="He R.-H."/>
            <person name="Du Z.-J."/>
        </authorList>
    </citation>
    <scope>NUCLEOTIDE SEQUENCE [LARGE SCALE GENOMIC DNA]</scope>
    <source>
        <strain evidence="1 2">B3227</strain>
    </source>
</reference>
<gene>
    <name evidence="1" type="ORF">CEY16_03950</name>
</gene>
<organism evidence="1 2">
    <name type="scientific">Halalkalibacillus sediminis</name>
    <dbReference type="NCBI Taxonomy" id="2018042"/>
    <lineage>
        <taxon>Bacteria</taxon>
        <taxon>Bacillati</taxon>
        <taxon>Bacillota</taxon>
        <taxon>Bacilli</taxon>
        <taxon>Bacillales</taxon>
        <taxon>Bacillaceae</taxon>
        <taxon>Halalkalibacillus</taxon>
    </lineage>
</organism>
<comment type="caution">
    <text evidence="1">The sequence shown here is derived from an EMBL/GenBank/DDBJ whole genome shotgun (WGS) entry which is preliminary data.</text>
</comment>
<dbReference type="InterPro" id="IPR050072">
    <property type="entry name" value="Peptidase_M20A"/>
</dbReference>
<evidence type="ECO:0000313" key="2">
    <source>
        <dbReference type="Proteomes" id="UP000243524"/>
    </source>
</evidence>
<dbReference type="OrthoDB" id="9815360at2"/>
<dbReference type="Gene3D" id="3.40.630.10">
    <property type="entry name" value="Zn peptidases"/>
    <property type="match status" value="1"/>
</dbReference>
<dbReference type="PANTHER" id="PTHR43808:SF27">
    <property type="entry name" value="PROTEIN ROCB"/>
    <property type="match status" value="1"/>
</dbReference>
<protein>
    <recommendedName>
        <fullName evidence="3">Peptidase M20</fullName>
    </recommendedName>
</protein>
<dbReference type="EMBL" id="PJNH01000001">
    <property type="protein sequence ID" value="PKR78917.1"/>
    <property type="molecule type" value="Genomic_DNA"/>
</dbReference>
<dbReference type="InterPro" id="IPR002933">
    <property type="entry name" value="Peptidase_M20"/>
</dbReference>
<dbReference type="PANTHER" id="PTHR43808">
    <property type="entry name" value="ACETYLORNITHINE DEACETYLASE"/>
    <property type="match status" value="1"/>
</dbReference>
<dbReference type="Pfam" id="PF01546">
    <property type="entry name" value="Peptidase_M20"/>
    <property type="match status" value="1"/>
</dbReference>
<evidence type="ECO:0000313" key="1">
    <source>
        <dbReference type="EMBL" id="PKR78917.1"/>
    </source>
</evidence>
<keyword evidence="2" id="KW-1185">Reference proteome</keyword>
<dbReference type="InterPro" id="IPR012166">
    <property type="entry name" value="Uncharacterised_RocB"/>
</dbReference>